<organism evidence="3 4">
    <name type="scientific">Flavilitoribacter nigricans (strain ATCC 23147 / DSM 23189 / NBRC 102662 / NCIMB 1420 / SS-2)</name>
    <name type="common">Lewinella nigricans</name>
    <dbReference type="NCBI Taxonomy" id="1122177"/>
    <lineage>
        <taxon>Bacteria</taxon>
        <taxon>Pseudomonadati</taxon>
        <taxon>Bacteroidota</taxon>
        <taxon>Saprospiria</taxon>
        <taxon>Saprospirales</taxon>
        <taxon>Lewinellaceae</taxon>
        <taxon>Flavilitoribacter</taxon>
    </lineage>
</organism>
<dbReference type="PANTHER" id="PTHR43586:SF24">
    <property type="entry name" value="BLR4730 PROTEIN"/>
    <property type="match status" value="1"/>
</dbReference>
<dbReference type="RefSeq" id="WP_099149546.1">
    <property type="nucleotide sequence ID" value="NZ_PDUD01000011.1"/>
</dbReference>
<dbReference type="PANTHER" id="PTHR43586">
    <property type="entry name" value="CYSTEINE DESULFURASE"/>
    <property type="match status" value="1"/>
</dbReference>
<keyword evidence="4" id="KW-1185">Reference proteome</keyword>
<dbReference type="AlphaFoldDB" id="A0A2D0NFD6"/>
<proteinExistence type="predicted"/>
<evidence type="ECO:0000313" key="4">
    <source>
        <dbReference type="Proteomes" id="UP000223913"/>
    </source>
</evidence>
<keyword evidence="3" id="KW-0032">Aminotransferase</keyword>
<dbReference type="InterPro" id="IPR015421">
    <property type="entry name" value="PyrdxlP-dep_Trfase_major"/>
</dbReference>
<feature type="domain" description="Aminotransferase class V" evidence="2">
    <location>
        <begin position="20"/>
        <end position="385"/>
    </location>
</feature>
<evidence type="ECO:0000259" key="2">
    <source>
        <dbReference type="Pfam" id="PF00266"/>
    </source>
</evidence>
<keyword evidence="3" id="KW-0808">Transferase</keyword>
<dbReference type="InterPro" id="IPR000192">
    <property type="entry name" value="Aminotrans_V_dom"/>
</dbReference>
<accession>A0A2D0NFD6</accession>
<dbReference type="Gene3D" id="3.40.640.10">
    <property type="entry name" value="Type I PLP-dependent aspartate aminotransferase-like (Major domain)"/>
    <property type="match status" value="1"/>
</dbReference>
<dbReference type="Pfam" id="PF00266">
    <property type="entry name" value="Aminotran_5"/>
    <property type="match status" value="1"/>
</dbReference>
<dbReference type="GO" id="GO:0008483">
    <property type="term" value="F:transaminase activity"/>
    <property type="evidence" value="ECO:0007669"/>
    <property type="project" value="UniProtKB-KW"/>
</dbReference>
<evidence type="ECO:0000313" key="3">
    <source>
        <dbReference type="EMBL" id="PHN07212.1"/>
    </source>
</evidence>
<gene>
    <name evidence="3" type="ORF">CRP01_08300</name>
</gene>
<dbReference type="EMBL" id="PDUD01000011">
    <property type="protein sequence ID" value="PHN07212.1"/>
    <property type="molecule type" value="Genomic_DNA"/>
</dbReference>
<protein>
    <submittedName>
        <fullName evidence="3">Aminotransferase</fullName>
    </submittedName>
</protein>
<dbReference type="InterPro" id="IPR015424">
    <property type="entry name" value="PyrdxlP-dep_Trfase"/>
</dbReference>
<dbReference type="Proteomes" id="UP000223913">
    <property type="component" value="Unassembled WGS sequence"/>
</dbReference>
<keyword evidence="1" id="KW-0663">Pyridoxal phosphate</keyword>
<sequence length="392" mass="43673">MVNMNIQQFRVDTPGIANFIHLNNAGAALMPKPVIEAMRDHLELELLNGGYEAAAMARKEIEEFYPAVARLLNTEAHNIAFTASATDSYNRALSSIPFERGDVILTTNNDYVSNQIAFLQLQDRFGVQLVRAADLPAGGVDPSSVEDLIKAHRPRLVAVTHIPTNSGLIQPVAEIGALCRQYDCLYLVDACQSAGQLPLDVQEIQCDYLTATFRKFLRGPRGAGFLYVSDRVLERAMAPLFLDLHSATWPDADRYELVDSAKRFENWERAYALVLGAKAAVEYALKVGMDNIARQVKNNAAYLRDRFAPYDQIRVLDRGEHLGGIVTVHIPGKKPGMIKSRLREAGINSSLVFRGSALIDFDEKGVEWALRLSPHYYNTVEELDRTVAQLIR</sequence>
<dbReference type="InterPro" id="IPR015422">
    <property type="entry name" value="PyrdxlP-dep_Trfase_small"/>
</dbReference>
<comment type="caution">
    <text evidence="3">The sequence shown here is derived from an EMBL/GenBank/DDBJ whole genome shotgun (WGS) entry which is preliminary data.</text>
</comment>
<dbReference type="Gene3D" id="3.90.1150.10">
    <property type="entry name" value="Aspartate Aminotransferase, domain 1"/>
    <property type="match status" value="1"/>
</dbReference>
<evidence type="ECO:0000256" key="1">
    <source>
        <dbReference type="ARBA" id="ARBA00022898"/>
    </source>
</evidence>
<name>A0A2D0NFD6_FLAN2</name>
<reference evidence="3 4" key="1">
    <citation type="submission" date="2017-10" db="EMBL/GenBank/DDBJ databases">
        <title>The draft genome sequence of Lewinella nigricans NBRC 102662.</title>
        <authorList>
            <person name="Wang K."/>
        </authorList>
    </citation>
    <scope>NUCLEOTIDE SEQUENCE [LARGE SCALE GENOMIC DNA]</scope>
    <source>
        <strain evidence="3 4">NBRC 102662</strain>
    </source>
</reference>
<dbReference type="OrthoDB" id="9804366at2"/>
<dbReference type="SUPFAM" id="SSF53383">
    <property type="entry name" value="PLP-dependent transferases"/>
    <property type="match status" value="1"/>
</dbReference>